<proteinExistence type="predicted"/>
<reference evidence="1" key="2">
    <citation type="submission" date="2021-04" db="EMBL/GenBank/DDBJ databases">
        <authorList>
            <person name="Gilroy R."/>
        </authorList>
    </citation>
    <scope>NUCLEOTIDE SEQUENCE</scope>
    <source>
        <strain evidence="1">ChiGjej6B6-1540</strain>
    </source>
</reference>
<feature type="non-terminal residue" evidence="1">
    <location>
        <position position="1"/>
    </location>
</feature>
<dbReference type="AlphaFoldDB" id="A0A9D1RVG4"/>
<accession>A0A9D1RVG4</accession>
<sequence length="66" mass="7499">RVDLVVQNGRMVCVNILDQYRISGVLKHFLLKSLTEPGTELRPTALGRLEREQVPHALIDYLEGLN</sequence>
<evidence type="ECO:0000313" key="1">
    <source>
        <dbReference type="EMBL" id="HIW94404.1"/>
    </source>
</evidence>
<gene>
    <name evidence="1" type="ORF">H9868_07685</name>
</gene>
<comment type="caution">
    <text evidence="1">The sequence shown here is derived from an EMBL/GenBank/DDBJ whole genome shotgun (WGS) entry which is preliminary data.</text>
</comment>
<organism evidence="1 2">
    <name type="scientific">Candidatus Flavonifractor merdipullorum</name>
    <dbReference type="NCBI Taxonomy" id="2838590"/>
    <lineage>
        <taxon>Bacteria</taxon>
        <taxon>Bacillati</taxon>
        <taxon>Bacillota</taxon>
        <taxon>Clostridia</taxon>
        <taxon>Eubacteriales</taxon>
        <taxon>Oscillospiraceae</taxon>
        <taxon>Flavonifractor</taxon>
    </lineage>
</organism>
<dbReference type="Proteomes" id="UP000824192">
    <property type="component" value="Unassembled WGS sequence"/>
</dbReference>
<name>A0A9D1RVG4_9FIRM</name>
<dbReference type="EMBL" id="DXGA01000163">
    <property type="protein sequence ID" value="HIW94404.1"/>
    <property type="molecule type" value="Genomic_DNA"/>
</dbReference>
<evidence type="ECO:0000313" key="2">
    <source>
        <dbReference type="Proteomes" id="UP000824192"/>
    </source>
</evidence>
<protein>
    <submittedName>
        <fullName evidence="1">Uncharacterized protein</fullName>
    </submittedName>
</protein>
<reference evidence="1" key="1">
    <citation type="journal article" date="2021" name="PeerJ">
        <title>Extensive microbial diversity within the chicken gut microbiome revealed by metagenomics and culture.</title>
        <authorList>
            <person name="Gilroy R."/>
            <person name="Ravi A."/>
            <person name="Getino M."/>
            <person name="Pursley I."/>
            <person name="Horton D.L."/>
            <person name="Alikhan N.F."/>
            <person name="Baker D."/>
            <person name="Gharbi K."/>
            <person name="Hall N."/>
            <person name="Watson M."/>
            <person name="Adriaenssens E.M."/>
            <person name="Foster-Nyarko E."/>
            <person name="Jarju S."/>
            <person name="Secka A."/>
            <person name="Antonio M."/>
            <person name="Oren A."/>
            <person name="Chaudhuri R.R."/>
            <person name="La Ragione R."/>
            <person name="Hildebrand F."/>
            <person name="Pallen M.J."/>
        </authorList>
    </citation>
    <scope>NUCLEOTIDE SEQUENCE</scope>
    <source>
        <strain evidence="1">ChiGjej6B6-1540</strain>
    </source>
</reference>